<keyword evidence="3" id="KW-1185">Reference proteome</keyword>
<feature type="region of interest" description="Disordered" evidence="1">
    <location>
        <begin position="400"/>
        <end position="483"/>
    </location>
</feature>
<dbReference type="AlphaFoldDB" id="A0A5J5CEM1"/>
<feature type="region of interest" description="Disordered" evidence="1">
    <location>
        <begin position="565"/>
        <end position="619"/>
    </location>
</feature>
<name>A0A5J5CEM1_9PERO</name>
<feature type="non-terminal residue" evidence="2">
    <location>
        <position position="619"/>
    </location>
</feature>
<gene>
    <name evidence="2" type="ORF">FQN60_018727</name>
</gene>
<dbReference type="EMBL" id="VOFY01000663">
    <property type="protein sequence ID" value="KAA8578440.1"/>
    <property type="molecule type" value="Genomic_DNA"/>
</dbReference>
<evidence type="ECO:0000313" key="2">
    <source>
        <dbReference type="EMBL" id="KAA8578440.1"/>
    </source>
</evidence>
<comment type="caution">
    <text evidence="2">The sequence shown here is derived from an EMBL/GenBank/DDBJ whole genome shotgun (WGS) entry which is preliminary data.</text>
</comment>
<evidence type="ECO:0000313" key="3">
    <source>
        <dbReference type="Proteomes" id="UP000327493"/>
    </source>
</evidence>
<feature type="compositionally biased region" description="Polar residues" evidence="1">
    <location>
        <begin position="443"/>
        <end position="465"/>
    </location>
</feature>
<feature type="compositionally biased region" description="Basic and acidic residues" evidence="1">
    <location>
        <begin position="412"/>
        <end position="426"/>
    </location>
</feature>
<accession>A0A5J5CEM1</accession>
<reference evidence="2 3" key="1">
    <citation type="submission" date="2019-08" db="EMBL/GenBank/DDBJ databases">
        <title>A chromosome-level genome assembly, high-density linkage maps, and genome scans reveal the genomic architecture of hybrid incompatibilities underlying speciation via character displacement in darters (Percidae: Etheostominae).</title>
        <authorList>
            <person name="Moran R.L."/>
            <person name="Catchen J.M."/>
            <person name="Fuller R.C."/>
        </authorList>
    </citation>
    <scope>NUCLEOTIDE SEQUENCE [LARGE SCALE GENOMIC DNA]</scope>
    <source>
        <strain evidence="2">EspeVRDwgs_2016</strain>
        <tissue evidence="2">Muscle</tissue>
    </source>
</reference>
<proteinExistence type="predicted"/>
<dbReference type="Proteomes" id="UP000327493">
    <property type="component" value="Unassembled WGS sequence"/>
</dbReference>
<sequence length="619" mass="67811">MACKMAGHQLHFLTTIYESGVVMKGQAGTGYISYSWCMRLPALSKLLVRIRRIVWLFHRSTVSVYQLEEKQNLLGLLCHKLITVVSNDGQHWPMMGNIARIINYPQDKAENIEETFERVVAEAASLEVRVEDEESQLNRGHPHHKGEEPKPLPSQYKTYPLFAKPLSSQKGSINLNAPLFLRNKLHPLCWRICWEMVTQLSSPSLPMLKLRKSFVVLHHFLSQLFLPTLKSPNLSTFNWELVKGVPGPATGESSGSPLLVSFKFPVLLSPSAPPTFWSSDMCPSGTNSKALSSSSSSSWDENTVLQESLLLSTEERRPLPSHNYGPSQVWKLPLWKLAAPMSQGQEGYLEGAQADSMTRETSSSSEKRAHMALCPLYLGEQKKSAQSGTAAGRRHDLLATCDPANNSLSDSCRQKTKTDGEKEKRKSPGLAKRPLPQKRSHSRCISQPRPSHLHNSPQGDRSSGAQHVGKARGPAVLNAHPGPMDEGLLQQPVQRALLVDYGLITKVHSLPEIEVLNPPKEKTSRCIHKRHSLKPGPDQCRLNPGAYSLPTTTGSTSIETVSVESAVPAVDRRSGGATGNRAPAPAPPPGPGGSAPPCLGQALTVCPSSPQPKHFIPDE</sequence>
<protein>
    <submittedName>
        <fullName evidence="2">Uncharacterized protein</fullName>
    </submittedName>
</protein>
<feature type="region of interest" description="Disordered" evidence="1">
    <location>
        <begin position="132"/>
        <end position="152"/>
    </location>
</feature>
<evidence type="ECO:0000256" key="1">
    <source>
        <dbReference type="SAM" id="MobiDB-lite"/>
    </source>
</evidence>
<organism evidence="2 3">
    <name type="scientific">Etheostoma spectabile</name>
    <name type="common">orangethroat darter</name>
    <dbReference type="NCBI Taxonomy" id="54343"/>
    <lineage>
        <taxon>Eukaryota</taxon>
        <taxon>Metazoa</taxon>
        <taxon>Chordata</taxon>
        <taxon>Craniata</taxon>
        <taxon>Vertebrata</taxon>
        <taxon>Euteleostomi</taxon>
        <taxon>Actinopterygii</taxon>
        <taxon>Neopterygii</taxon>
        <taxon>Teleostei</taxon>
        <taxon>Neoteleostei</taxon>
        <taxon>Acanthomorphata</taxon>
        <taxon>Eupercaria</taxon>
        <taxon>Perciformes</taxon>
        <taxon>Percoidei</taxon>
        <taxon>Percidae</taxon>
        <taxon>Etheostomatinae</taxon>
        <taxon>Etheostoma</taxon>
    </lineage>
</organism>